<dbReference type="InterPro" id="IPR052042">
    <property type="entry name" value="Tail_sheath_structural"/>
</dbReference>
<evidence type="ECO:0000313" key="5">
    <source>
        <dbReference type="Proteomes" id="UP001501570"/>
    </source>
</evidence>
<dbReference type="InterPro" id="IPR020287">
    <property type="entry name" value="Tail_sheath_C"/>
</dbReference>
<dbReference type="PANTHER" id="PTHR35861:SF1">
    <property type="entry name" value="PHAGE TAIL SHEATH PROTEIN"/>
    <property type="match status" value="1"/>
</dbReference>
<proteinExistence type="inferred from homology"/>
<protein>
    <recommendedName>
        <fullName evidence="6">Phage tail sheath family protein</fullName>
    </recommendedName>
</protein>
<evidence type="ECO:0008006" key="6">
    <source>
        <dbReference type="Google" id="ProtNLM"/>
    </source>
</evidence>
<evidence type="ECO:0000313" key="4">
    <source>
        <dbReference type="EMBL" id="GAA5193554.1"/>
    </source>
</evidence>
<sequence length="393" mass="41055">MVRPGLELTTSRRVDGELMATYPAPGLYFQVTAPASAQALRTGVPAFLGRAGSGPWTTTPLARPGDFASAYPGSSGYLAAAVDGFFANGGQRCHVVRLRDDLPAPGALAAGLAALEDADADLVCVPDLVTASAWPDTADLTAVTDRQRQVLDHCAARGDRFAVLDAVPSGSASTVLAQRAALSGPSAAYGALYAPWLVADGNLMVPPCGHVSGVYAAVDDASGTQRAPAGIPLSTVLDVQVHWATDDLAQLSAAGVNAVLALPGRGFRIWGARTVSDDPAWRDVTARRVVAEIVRRLETFMTDLVDEPNDVRLWVRIMRELTAYLEGLYRRGALRGDSADSAFFVKCDSETNPPDTGATGQVVTQVGVCLAAQAEVLVLTVVRTADGSDVRAA</sequence>
<reference evidence="5" key="1">
    <citation type="journal article" date="2019" name="Int. J. Syst. Evol. Microbiol.">
        <title>The Global Catalogue of Microorganisms (GCM) 10K type strain sequencing project: providing services to taxonomists for standard genome sequencing and annotation.</title>
        <authorList>
            <consortium name="The Broad Institute Genomics Platform"/>
            <consortium name="The Broad Institute Genome Sequencing Center for Infectious Disease"/>
            <person name="Wu L."/>
            <person name="Ma J."/>
        </authorList>
    </citation>
    <scope>NUCLEOTIDE SEQUENCE [LARGE SCALE GENOMIC DNA]</scope>
    <source>
        <strain evidence="5">JCM 18304</strain>
    </source>
</reference>
<evidence type="ECO:0000259" key="3">
    <source>
        <dbReference type="Pfam" id="PF17482"/>
    </source>
</evidence>
<dbReference type="RefSeq" id="WP_345634513.1">
    <property type="nucleotide sequence ID" value="NZ_BAABJQ010000019.1"/>
</dbReference>
<dbReference type="Pfam" id="PF04984">
    <property type="entry name" value="Phage_sheath_1"/>
    <property type="match status" value="1"/>
</dbReference>
<name>A0ABP9SAR1_9ACTN</name>
<dbReference type="InterPro" id="IPR035089">
    <property type="entry name" value="Phage_sheath_subtilisin"/>
</dbReference>
<dbReference type="Proteomes" id="UP001501570">
    <property type="component" value="Unassembled WGS sequence"/>
</dbReference>
<dbReference type="Pfam" id="PF17482">
    <property type="entry name" value="Phage_sheath_1C"/>
    <property type="match status" value="1"/>
</dbReference>
<feature type="domain" description="Tail sheath protein subtilisin-like" evidence="2">
    <location>
        <begin position="108"/>
        <end position="274"/>
    </location>
</feature>
<comment type="similarity">
    <text evidence="1">Belongs to the myoviridae tail sheath protein family.</text>
</comment>
<dbReference type="Gene3D" id="3.40.50.11780">
    <property type="match status" value="1"/>
</dbReference>
<accession>A0ABP9SAR1</accession>
<gene>
    <name evidence="4" type="ORF">GCM10023322_55830</name>
</gene>
<dbReference type="EMBL" id="BAABJQ010000019">
    <property type="protein sequence ID" value="GAA5193554.1"/>
    <property type="molecule type" value="Genomic_DNA"/>
</dbReference>
<evidence type="ECO:0000256" key="1">
    <source>
        <dbReference type="ARBA" id="ARBA00008005"/>
    </source>
</evidence>
<organism evidence="4 5">
    <name type="scientific">Rugosimonospora acidiphila</name>
    <dbReference type="NCBI Taxonomy" id="556531"/>
    <lineage>
        <taxon>Bacteria</taxon>
        <taxon>Bacillati</taxon>
        <taxon>Actinomycetota</taxon>
        <taxon>Actinomycetes</taxon>
        <taxon>Micromonosporales</taxon>
        <taxon>Micromonosporaceae</taxon>
        <taxon>Rugosimonospora</taxon>
    </lineage>
</organism>
<comment type="caution">
    <text evidence="4">The sequence shown here is derived from an EMBL/GenBank/DDBJ whole genome shotgun (WGS) entry which is preliminary data.</text>
</comment>
<feature type="domain" description="Tail sheath protein C-terminal" evidence="3">
    <location>
        <begin position="276"/>
        <end position="382"/>
    </location>
</feature>
<evidence type="ECO:0000259" key="2">
    <source>
        <dbReference type="Pfam" id="PF04984"/>
    </source>
</evidence>
<dbReference type="PANTHER" id="PTHR35861">
    <property type="match status" value="1"/>
</dbReference>
<keyword evidence="5" id="KW-1185">Reference proteome</keyword>